<evidence type="ECO:0000256" key="1">
    <source>
        <dbReference type="ARBA" id="ARBA00004141"/>
    </source>
</evidence>
<protein>
    <submittedName>
        <fullName evidence="7">Lysoplasmalogenase</fullName>
    </submittedName>
</protein>
<keyword evidence="8" id="KW-1185">Reference proteome</keyword>
<comment type="caution">
    <text evidence="7">The sequence shown here is derived from an EMBL/GenBank/DDBJ whole genome shotgun (WGS) entry which is preliminary data.</text>
</comment>
<feature type="transmembrane region" description="Helical" evidence="6">
    <location>
        <begin position="74"/>
        <end position="94"/>
    </location>
</feature>
<keyword evidence="3 6" id="KW-0812">Transmembrane</keyword>
<evidence type="ECO:0000313" key="7">
    <source>
        <dbReference type="EMBL" id="TFB21730.1"/>
    </source>
</evidence>
<dbReference type="EMBL" id="SOPW01000007">
    <property type="protein sequence ID" value="TFB21730.1"/>
    <property type="molecule type" value="Genomic_DNA"/>
</dbReference>
<keyword evidence="5 6" id="KW-0472">Membrane</keyword>
<evidence type="ECO:0000256" key="4">
    <source>
        <dbReference type="ARBA" id="ARBA00022989"/>
    </source>
</evidence>
<dbReference type="InterPro" id="IPR012506">
    <property type="entry name" value="TMEM86B-like"/>
</dbReference>
<sequence>MLRILPWVVVLSAIFYIFLLPNAPIAVELFFKVLPIILIILYAFYNLPERKVFVHYAIIIGLIFSAIGDITLQWFVIGLTSFLIAHIFYLIGFFIQWRSSFVRTLTLLPIVIYAYIIGNGVLKSITDQSLVVPVTLYMVMLSVMAWSAVMTRNMYAAIGAILFVISDSILAWNMFVTDVPYSSVLIMLFYYSAQFFIAYSIKYFNSEE</sequence>
<feature type="transmembrane region" description="Helical" evidence="6">
    <location>
        <begin position="5"/>
        <end position="23"/>
    </location>
</feature>
<accession>A0A4Y8IKS4</accession>
<dbReference type="PANTHER" id="PTHR31885:SF6">
    <property type="entry name" value="GH04784P"/>
    <property type="match status" value="1"/>
</dbReference>
<dbReference type="AlphaFoldDB" id="A0A4Y8IKS4"/>
<evidence type="ECO:0000256" key="6">
    <source>
        <dbReference type="SAM" id="Phobius"/>
    </source>
</evidence>
<feature type="transmembrane region" description="Helical" evidence="6">
    <location>
        <begin position="181"/>
        <end position="201"/>
    </location>
</feature>
<evidence type="ECO:0000256" key="5">
    <source>
        <dbReference type="ARBA" id="ARBA00023136"/>
    </source>
</evidence>
<evidence type="ECO:0000256" key="2">
    <source>
        <dbReference type="ARBA" id="ARBA00007375"/>
    </source>
</evidence>
<evidence type="ECO:0000256" key="3">
    <source>
        <dbReference type="ARBA" id="ARBA00022692"/>
    </source>
</evidence>
<dbReference type="OrthoDB" id="5592477at2"/>
<feature type="transmembrane region" description="Helical" evidence="6">
    <location>
        <begin position="52"/>
        <end position="68"/>
    </location>
</feature>
<gene>
    <name evidence="7" type="ORF">E3U55_07815</name>
</gene>
<proteinExistence type="inferred from homology"/>
<organism evidence="7 8">
    <name type="scientific">Filobacillus milosensis</name>
    <dbReference type="NCBI Taxonomy" id="94137"/>
    <lineage>
        <taxon>Bacteria</taxon>
        <taxon>Bacillati</taxon>
        <taxon>Bacillota</taxon>
        <taxon>Bacilli</taxon>
        <taxon>Bacillales</taxon>
        <taxon>Bacillaceae</taxon>
        <taxon>Filobacillus</taxon>
    </lineage>
</organism>
<feature type="transmembrane region" description="Helical" evidence="6">
    <location>
        <begin position="29"/>
        <end position="45"/>
    </location>
</feature>
<keyword evidence="4 6" id="KW-1133">Transmembrane helix</keyword>
<reference evidence="7 8" key="1">
    <citation type="submission" date="2019-03" db="EMBL/GenBank/DDBJ databases">
        <authorList>
            <person name="He R.-H."/>
        </authorList>
    </citation>
    <scope>NUCLEOTIDE SEQUENCE [LARGE SCALE GENOMIC DNA]</scope>
    <source>
        <strain evidence="8">SH 714</strain>
    </source>
</reference>
<dbReference type="RefSeq" id="WP_134339874.1">
    <property type="nucleotide sequence ID" value="NZ_SOPW01000007.1"/>
</dbReference>
<dbReference type="Pfam" id="PF07947">
    <property type="entry name" value="YhhN"/>
    <property type="match status" value="1"/>
</dbReference>
<feature type="transmembrane region" description="Helical" evidence="6">
    <location>
        <begin position="156"/>
        <end position="175"/>
    </location>
</feature>
<dbReference type="GO" id="GO:0016787">
    <property type="term" value="F:hydrolase activity"/>
    <property type="evidence" value="ECO:0007669"/>
    <property type="project" value="TreeGrafter"/>
</dbReference>
<dbReference type="Proteomes" id="UP000297975">
    <property type="component" value="Unassembled WGS sequence"/>
</dbReference>
<dbReference type="GO" id="GO:0016020">
    <property type="term" value="C:membrane"/>
    <property type="evidence" value="ECO:0007669"/>
    <property type="project" value="UniProtKB-SubCell"/>
</dbReference>
<comment type="similarity">
    <text evidence="2">Belongs to the TMEM86 family.</text>
</comment>
<evidence type="ECO:0000313" key="8">
    <source>
        <dbReference type="Proteomes" id="UP000297975"/>
    </source>
</evidence>
<feature type="transmembrane region" description="Helical" evidence="6">
    <location>
        <begin position="101"/>
        <end position="118"/>
    </location>
</feature>
<dbReference type="PANTHER" id="PTHR31885">
    <property type="entry name" value="GH04784P"/>
    <property type="match status" value="1"/>
</dbReference>
<comment type="subcellular location">
    <subcellularLocation>
        <location evidence="1">Membrane</location>
        <topology evidence="1">Multi-pass membrane protein</topology>
    </subcellularLocation>
</comment>
<name>A0A4Y8IKS4_9BACI</name>
<feature type="transmembrane region" description="Helical" evidence="6">
    <location>
        <begin position="130"/>
        <end position="149"/>
    </location>
</feature>